<feature type="active site" evidence="1">
    <location>
        <position position="447"/>
    </location>
</feature>
<dbReference type="RefSeq" id="WP_167962279.1">
    <property type="nucleotide sequence ID" value="NZ_CP050831.1"/>
</dbReference>
<dbReference type="Gene3D" id="2.60.120.260">
    <property type="entry name" value="Galactose-binding domain-like"/>
    <property type="match status" value="1"/>
</dbReference>
<proteinExistence type="predicted"/>
<dbReference type="AlphaFoldDB" id="A0A6H0KM09"/>
<dbReference type="KEGG" id="bfc:BacF7301_09625"/>
<feature type="active site" evidence="1">
    <location>
        <position position="274"/>
    </location>
</feature>
<dbReference type="InterPro" id="IPR038765">
    <property type="entry name" value="Papain-like_cys_pep_sf"/>
</dbReference>
<keyword evidence="1" id="KW-0788">Thiol protease</keyword>
<feature type="region of interest" description="Disordered" evidence="2">
    <location>
        <begin position="31"/>
        <end position="51"/>
    </location>
</feature>
<dbReference type="Pfam" id="PF00754">
    <property type="entry name" value="F5_F8_type_C"/>
    <property type="match status" value="1"/>
</dbReference>
<dbReference type="GO" id="GO:0004198">
    <property type="term" value="F:calcium-dependent cysteine-type endopeptidase activity"/>
    <property type="evidence" value="ECO:0007669"/>
    <property type="project" value="InterPro"/>
</dbReference>
<evidence type="ECO:0000313" key="5">
    <source>
        <dbReference type="Proteomes" id="UP000501780"/>
    </source>
</evidence>
<dbReference type="PROSITE" id="PS51257">
    <property type="entry name" value="PROKAR_LIPOPROTEIN"/>
    <property type="match status" value="1"/>
</dbReference>
<dbReference type="InterPro" id="IPR001300">
    <property type="entry name" value="Peptidase_C2_calpain_cat"/>
</dbReference>
<dbReference type="SUPFAM" id="SSF49785">
    <property type="entry name" value="Galactose-binding domain-like"/>
    <property type="match status" value="1"/>
</dbReference>
<evidence type="ECO:0000259" key="3">
    <source>
        <dbReference type="PROSITE" id="PS50203"/>
    </source>
</evidence>
<dbReference type="SUPFAM" id="SSF54001">
    <property type="entry name" value="Cysteine proteinases"/>
    <property type="match status" value="1"/>
</dbReference>
<protein>
    <recommendedName>
        <fullName evidence="3">Calpain catalytic domain-containing protein</fullName>
    </recommendedName>
</protein>
<feature type="domain" description="Calpain catalytic" evidence="3">
    <location>
        <begin position="208"/>
        <end position="465"/>
    </location>
</feature>
<dbReference type="EMBL" id="CP050831">
    <property type="protein sequence ID" value="QIU94390.1"/>
    <property type="molecule type" value="Genomic_DNA"/>
</dbReference>
<reference evidence="4 5" key="1">
    <citation type="submission" date="2020-03" db="EMBL/GenBank/DDBJ databases">
        <title>Genomic analysis of Bacteroides faecium CBA7301.</title>
        <authorList>
            <person name="Kim J."/>
            <person name="Roh S.W."/>
        </authorList>
    </citation>
    <scope>NUCLEOTIDE SEQUENCE [LARGE SCALE GENOMIC DNA]</scope>
    <source>
        <strain evidence="4 5">CBA7301</strain>
    </source>
</reference>
<evidence type="ECO:0000256" key="1">
    <source>
        <dbReference type="PROSITE-ProRule" id="PRU00239"/>
    </source>
</evidence>
<dbReference type="Pfam" id="PF00648">
    <property type="entry name" value="Peptidase_C2"/>
    <property type="match status" value="1"/>
</dbReference>
<evidence type="ECO:0000256" key="2">
    <source>
        <dbReference type="SAM" id="MobiDB-lite"/>
    </source>
</evidence>
<dbReference type="InterPro" id="IPR000421">
    <property type="entry name" value="FA58C"/>
</dbReference>
<name>A0A6H0KM09_9BACE</name>
<feature type="active site" evidence="1">
    <location>
        <position position="429"/>
    </location>
</feature>
<dbReference type="GO" id="GO:0006508">
    <property type="term" value="P:proteolysis"/>
    <property type="evidence" value="ECO:0007669"/>
    <property type="project" value="UniProtKB-KW"/>
</dbReference>
<organism evidence="4 5">
    <name type="scientific">Bacteroides faecium</name>
    <dbReference type="NCBI Taxonomy" id="2715212"/>
    <lineage>
        <taxon>Bacteria</taxon>
        <taxon>Pseudomonadati</taxon>
        <taxon>Bacteroidota</taxon>
        <taxon>Bacteroidia</taxon>
        <taxon>Bacteroidales</taxon>
        <taxon>Bacteroidaceae</taxon>
        <taxon>Bacteroides</taxon>
    </lineage>
</organism>
<keyword evidence="1" id="KW-0378">Hydrolase</keyword>
<gene>
    <name evidence="4" type="ORF">BacF7301_09625</name>
</gene>
<evidence type="ECO:0000313" key="4">
    <source>
        <dbReference type="EMBL" id="QIU94390.1"/>
    </source>
</evidence>
<accession>A0A6H0KM09</accession>
<dbReference type="InterPro" id="IPR008979">
    <property type="entry name" value="Galactose-bd-like_sf"/>
</dbReference>
<keyword evidence="5" id="KW-1185">Reference proteome</keyword>
<dbReference type="PROSITE" id="PS50203">
    <property type="entry name" value="CALPAIN_CAT"/>
    <property type="match status" value="1"/>
</dbReference>
<dbReference type="Proteomes" id="UP000501780">
    <property type="component" value="Chromosome"/>
</dbReference>
<sequence>MMNKLQLESGILKKVFLGLVVSLAVGLGSCSGDDDETPGGGESSPYWTLGNGNANMPSSGTIIAQYSDAPAGSDIGKLVDNDVNTKYITYHDKFDINWNGNSNVVVLTYSLTSADNQPEMDPKSWTLYGSLDNKTWKTIDKQTNRVFSDRKETKTFELDNAISYRYYKLSITENNGGSATQIAEWVLSAATFDGNIDDLMAFSTGNTYSPETPMGTIHLGGFTASAADLEWLKDPAKEPNTFDGLSWATFQVGSLYPFGDPQPADVNQHSIGDCCACAVMASIAYLFPKYIKKMVKENGNNTFTVTLFDPKGKAVEIGVSNYFVKDDDGNIGAVSGKNNKVTWATVVEKAVIKWKQIYGGTSDINGIASEYVSAILTGSGNSFAFSPNKLSVNELKRAAMVSLQQRKIVVGGFTTSDLPIGNFKSVSLHAYSFYPAADDNSLFIMRNPWGLLPLVAGGYSDGKEDGLLEIKNDKVIPPVIDLRIIDAGAAAGYAIKGNLEPYTPPSYALSPMRIASSVLNVGR</sequence>
<keyword evidence="1" id="KW-0645">Protease</keyword>